<dbReference type="PANTHER" id="PTHR43537">
    <property type="entry name" value="TRANSCRIPTIONAL REGULATOR, GNTR FAMILY"/>
    <property type="match status" value="1"/>
</dbReference>
<accession>A0A4U6QEC1</accession>
<dbReference type="Pfam" id="PF07729">
    <property type="entry name" value="FCD"/>
    <property type="match status" value="1"/>
</dbReference>
<evidence type="ECO:0000259" key="4">
    <source>
        <dbReference type="PROSITE" id="PS50949"/>
    </source>
</evidence>
<dbReference type="CDD" id="cd07377">
    <property type="entry name" value="WHTH_GntR"/>
    <property type="match status" value="1"/>
</dbReference>
<evidence type="ECO:0000256" key="3">
    <source>
        <dbReference type="ARBA" id="ARBA00023163"/>
    </source>
</evidence>
<dbReference type="AlphaFoldDB" id="A0A4U6QEC1"/>
<name>A0A4U6QEC1_9ACTN</name>
<dbReference type="GO" id="GO:0003677">
    <property type="term" value="F:DNA binding"/>
    <property type="evidence" value="ECO:0007669"/>
    <property type="project" value="UniProtKB-KW"/>
</dbReference>
<evidence type="ECO:0000256" key="2">
    <source>
        <dbReference type="ARBA" id="ARBA00023125"/>
    </source>
</evidence>
<dbReference type="SUPFAM" id="SSF48008">
    <property type="entry name" value="GntR ligand-binding domain-like"/>
    <property type="match status" value="1"/>
</dbReference>
<dbReference type="OrthoDB" id="7989071at2"/>
<dbReference type="Gene3D" id="1.20.120.530">
    <property type="entry name" value="GntR ligand-binding domain-like"/>
    <property type="match status" value="1"/>
</dbReference>
<evidence type="ECO:0000256" key="1">
    <source>
        <dbReference type="ARBA" id="ARBA00023015"/>
    </source>
</evidence>
<dbReference type="InterPro" id="IPR036388">
    <property type="entry name" value="WH-like_DNA-bd_sf"/>
</dbReference>
<dbReference type="PANTHER" id="PTHR43537:SF5">
    <property type="entry name" value="UXU OPERON TRANSCRIPTIONAL REGULATOR"/>
    <property type="match status" value="1"/>
</dbReference>
<dbReference type="Gene3D" id="1.10.10.10">
    <property type="entry name" value="Winged helix-like DNA-binding domain superfamily/Winged helix DNA-binding domain"/>
    <property type="match status" value="1"/>
</dbReference>
<dbReference type="InterPro" id="IPR008920">
    <property type="entry name" value="TF_FadR/GntR_C"/>
</dbReference>
<dbReference type="SUPFAM" id="SSF46785">
    <property type="entry name" value="Winged helix' DNA-binding domain"/>
    <property type="match status" value="1"/>
</dbReference>
<organism evidence="5 6">
    <name type="scientific">Nakamurella flava</name>
    <dbReference type="NCBI Taxonomy" id="2576308"/>
    <lineage>
        <taxon>Bacteria</taxon>
        <taxon>Bacillati</taxon>
        <taxon>Actinomycetota</taxon>
        <taxon>Actinomycetes</taxon>
        <taxon>Nakamurellales</taxon>
        <taxon>Nakamurellaceae</taxon>
        <taxon>Nakamurella</taxon>
    </lineage>
</organism>
<dbReference type="EMBL" id="SZZH01000003">
    <property type="protein sequence ID" value="TKV58336.1"/>
    <property type="molecule type" value="Genomic_DNA"/>
</dbReference>
<keyword evidence="3" id="KW-0804">Transcription</keyword>
<dbReference type="InterPro" id="IPR011711">
    <property type="entry name" value="GntR_C"/>
</dbReference>
<dbReference type="Proteomes" id="UP000306985">
    <property type="component" value="Unassembled WGS sequence"/>
</dbReference>
<protein>
    <submittedName>
        <fullName evidence="5">FadR family transcriptional regulator</fullName>
    </submittedName>
</protein>
<evidence type="ECO:0000313" key="6">
    <source>
        <dbReference type="Proteomes" id="UP000306985"/>
    </source>
</evidence>
<dbReference type="InterPro" id="IPR036390">
    <property type="entry name" value="WH_DNA-bd_sf"/>
</dbReference>
<proteinExistence type="predicted"/>
<reference evidence="5 6" key="1">
    <citation type="submission" date="2019-05" db="EMBL/GenBank/DDBJ databases">
        <title>Nakamurella sp. N5BH11, whole genome shotgun sequence.</title>
        <authorList>
            <person name="Tuo L."/>
        </authorList>
    </citation>
    <scope>NUCLEOTIDE SEQUENCE [LARGE SCALE GENOMIC DNA]</scope>
    <source>
        <strain evidence="5 6">N5BH11</strain>
    </source>
</reference>
<dbReference type="PRINTS" id="PR00035">
    <property type="entry name" value="HTHGNTR"/>
</dbReference>
<dbReference type="Pfam" id="PF00392">
    <property type="entry name" value="GntR"/>
    <property type="match status" value="1"/>
</dbReference>
<sequence>MTTDLPPFVHRNRSVSAAVAAHFEKLIATGELAPGARLPAERDLAASMSISRASLREAMHELENKQLIERRPGRGTIVTPRSSAELELLALSDGTTEADNAAELRYLVEPSVAGLAATRATAANLIQLREVLDQTQPGLKPQRSLELDIEFHLLVAQAARNPLITTLHTMTTEWTMEVRRHSHATERARRQSRDGHRAILDAIESHDAEAARAAMARHLDDVRGLIAQRNQGAE</sequence>
<dbReference type="RefSeq" id="WP_137449999.1">
    <property type="nucleotide sequence ID" value="NZ_SZZH01000003.1"/>
</dbReference>
<dbReference type="SMART" id="SM00895">
    <property type="entry name" value="FCD"/>
    <property type="match status" value="1"/>
</dbReference>
<dbReference type="PROSITE" id="PS50949">
    <property type="entry name" value="HTH_GNTR"/>
    <property type="match status" value="1"/>
</dbReference>
<feature type="domain" description="HTH gntR-type" evidence="4">
    <location>
        <begin position="13"/>
        <end position="81"/>
    </location>
</feature>
<keyword evidence="6" id="KW-1185">Reference proteome</keyword>
<evidence type="ECO:0000313" key="5">
    <source>
        <dbReference type="EMBL" id="TKV58336.1"/>
    </source>
</evidence>
<dbReference type="SMART" id="SM00345">
    <property type="entry name" value="HTH_GNTR"/>
    <property type="match status" value="1"/>
</dbReference>
<keyword evidence="1" id="KW-0805">Transcription regulation</keyword>
<gene>
    <name evidence="5" type="ORF">FDO65_12220</name>
</gene>
<comment type="caution">
    <text evidence="5">The sequence shown here is derived from an EMBL/GenBank/DDBJ whole genome shotgun (WGS) entry which is preliminary data.</text>
</comment>
<dbReference type="InterPro" id="IPR000524">
    <property type="entry name" value="Tscrpt_reg_HTH_GntR"/>
</dbReference>
<keyword evidence="2" id="KW-0238">DNA-binding</keyword>
<dbReference type="GO" id="GO:0003700">
    <property type="term" value="F:DNA-binding transcription factor activity"/>
    <property type="evidence" value="ECO:0007669"/>
    <property type="project" value="InterPro"/>
</dbReference>